<feature type="non-terminal residue" evidence="1">
    <location>
        <position position="48"/>
    </location>
</feature>
<protein>
    <submittedName>
        <fullName evidence="1">Uncharacterized protein</fullName>
    </submittedName>
</protein>
<dbReference type="AlphaFoldDB" id="A0A382UC75"/>
<evidence type="ECO:0000313" key="1">
    <source>
        <dbReference type="EMBL" id="SVD31341.1"/>
    </source>
</evidence>
<organism evidence="1">
    <name type="scientific">marine metagenome</name>
    <dbReference type="NCBI Taxonomy" id="408172"/>
    <lineage>
        <taxon>unclassified sequences</taxon>
        <taxon>metagenomes</taxon>
        <taxon>ecological metagenomes</taxon>
    </lineage>
</organism>
<reference evidence="1" key="1">
    <citation type="submission" date="2018-05" db="EMBL/GenBank/DDBJ databases">
        <authorList>
            <person name="Lanie J.A."/>
            <person name="Ng W.-L."/>
            <person name="Kazmierczak K.M."/>
            <person name="Andrzejewski T.M."/>
            <person name="Davidsen T.M."/>
            <person name="Wayne K.J."/>
            <person name="Tettelin H."/>
            <person name="Glass J.I."/>
            <person name="Rusch D."/>
            <person name="Podicherti R."/>
            <person name="Tsui H.-C.T."/>
            <person name="Winkler M.E."/>
        </authorList>
    </citation>
    <scope>NUCLEOTIDE SEQUENCE</scope>
</reference>
<dbReference type="EMBL" id="UINC01142790">
    <property type="protein sequence ID" value="SVD31341.1"/>
    <property type="molecule type" value="Genomic_DNA"/>
</dbReference>
<accession>A0A382UC75</accession>
<sequence>MHTPSKFSITPVTAAVTAALYPGYAAVAQEDQGLETLLDEIIVTSRKR</sequence>
<gene>
    <name evidence="1" type="ORF">METZ01_LOCUS384195</name>
</gene>
<name>A0A382UC75_9ZZZZ</name>
<proteinExistence type="predicted"/>